<organism evidence="5">
    <name type="scientific">freshwater metagenome</name>
    <dbReference type="NCBI Taxonomy" id="449393"/>
    <lineage>
        <taxon>unclassified sequences</taxon>
        <taxon>metagenomes</taxon>
        <taxon>ecological metagenomes</taxon>
    </lineage>
</organism>
<protein>
    <submittedName>
        <fullName evidence="5">Unannotated protein</fullName>
    </submittedName>
</protein>
<dbReference type="InterPro" id="IPR036388">
    <property type="entry name" value="WH-like_DNA-bd_sf"/>
</dbReference>
<evidence type="ECO:0000313" key="5">
    <source>
        <dbReference type="EMBL" id="CAB4736947.1"/>
    </source>
</evidence>
<sequence>MLALAEGRLLEALDLARYVIEETKKAGATGVWIAYDMVYCAAEALREFGEENHAIALIEWHMTDVKKFHVTAWQAALEAKHALIESQLGRSTAGLHRIRKIRDELNSPRYSLEILRIVDEHELIIRALLQDFERMAELVNRTKKPGTISIIEAAIELRKGGEAAKLAISLIPTRNPREELLFHILHVNLYLEKPKLAESHLQKALPIIMSYGYRQILLIQSPKFLEFLLKFAANYPTVYMEQISKEVRTRMANSNSRSEKIENPLTKREIEILNRLSTGLPISQIATNLHISHNTIKTHLKNVYKKLGAESREDAVEKGRELLLF</sequence>
<dbReference type="GO" id="GO:0006355">
    <property type="term" value="P:regulation of DNA-templated transcription"/>
    <property type="evidence" value="ECO:0007669"/>
    <property type="project" value="InterPro"/>
</dbReference>
<reference evidence="5" key="1">
    <citation type="submission" date="2020-05" db="EMBL/GenBank/DDBJ databases">
        <authorList>
            <person name="Chiriac C."/>
            <person name="Salcher M."/>
            <person name="Ghai R."/>
            <person name="Kavagutti S V."/>
        </authorList>
    </citation>
    <scope>NUCLEOTIDE SEQUENCE</scope>
</reference>
<gene>
    <name evidence="5" type="ORF">UFOPK2782_00683</name>
</gene>
<dbReference type="CDD" id="cd06170">
    <property type="entry name" value="LuxR_C_like"/>
    <property type="match status" value="1"/>
</dbReference>
<name>A0A6J6SQX8_9ZZZZ</name>
<dbReference type="SMART" id="SM00421">
    <property type="entry name" value="HTH_LUXR"/>
    <property type="match status" value="1"/>
</dbReference>
<dbReference type="EMBL" id="CAEZYS010000076">
    <property type="protein sequence ID" value="CAB4736947.1"/>
    <property type="molecule type" value="Genomic_DNA"/>
</dbReference>
<dbReference type="SUPFAM" id="SSF46894">
    <property type="entry name" value="C-terminal effector domain of the bipartite response regulators"/>
    <property type="match status" value="1"/>
</dbReference>
<dbReference type="PANTHER" id="PTHR44688">
    <property type="entry name" value="DNA-BINDING TRANSCRIPTIONAL ACTIVATOR DEVR_DOSR"/>
    <property type="match status" value="1"/>
</dbReference>
<proteinExistence type="predicted"/>
<dbReference type="InterPro" id="IPR000792">
    <property type="entry name" value="Tscrpt_reg_LuxR_C"/>
</dbReference>
<evidence type="ECO:0000256" key="2">
    <source>
        <dbReference type="ARBA" id="ARBA00023125"/>
    </source>
</evidence>
<dbReference type="PRINTS" id="PR00038">
    <property type="entry name" value="HTHLUXR"/>
</dbReference>
<keyword evidence="3" id="KW-0804">Transcription</keyword>
<feature type="domain" description="HTH luxR-type" evidence="4">
    <location>
        <begin position="258"/>
        <end position="323"/>
    </location>
</feature>
<dbReference type="PANTHER" id="PTHR44688:SF16">
    <property type="entry name" value="DNA-BINDING TRANSCRIPTIONAL ACTIVATOR DEVR_DOSR"/>
    <property type="match status" value="1"/>
</dbReference>
<dbReference type="GO" id="GO:0003677">
    <property type="term" value="F:DNA binding"/>
    <property type="evidence" value="ECO:0007669"/>
    <property type="project" value="UniProtKB-KW"/>
</dbReference>
<dbReference type="Gene3D" id="1.10.10.10">
    <property type="entry name" value="Winged helix-like DNA-binding domain superfamily/Winged helix DNA-binding domain"/>
    <property type="match status" value="1"/>
</dbReference>
<dbReference type="Pfam" id="PF00196">
    <property type="entry name" value="GerE"/>
    <property type="match status" value="1"/>
</dbReference>
<dbReference type="PROSITE" id="PS50043">
    <property type="entry name" value="HTH_LUXR_2"/>
    <property type="match status" value="1"/>
</dbReference>
<evidence type="ECO:0000259" key="4">
    <source>
        <dbReference type="PROSITE" id="PS50043"/>
    </source>
</evidence>
<dbReference type="InterPro" id="IPR016032">
    <property type="entry name" value="Sig_transdc_resp-reg_C-effctor"/>
</dbReference>
<keyword evidence="1" id="KW-0805">Transcription regulation</keyword>
<dbReference type="AlphaFoldDB" id="A0A6J6SQX8"/>
<accession>A0A6J6SQX8</accession>
<evidence type="ECO:0000256" key="3">
    <source>
        <dbReference type="ARBA" id="ARBA00023163"/>
    </source>
</evidence>
<evidence type="ECO:0000256" key="1">
    <source>
        <dbReference type="ARBA" id="ARBA00023015"/>
    </source>
</evidence>
<keyword evidence="2" id="KW-0238">DNA-binding</keyword>